<reference evidence="4" key="1">
    <citation type="submission" date="2020-05" db="EMBL/GenBank/DDBJ databases">
        <authorList>
            <person name="Chiriac C."/>
            <person name="Salcher M."/>
            <person name="Ghai R."/>
            <person name="Kavagutti S V."/>
        </authorList>
    </citation>
    <scope>NUCLEOTIDE SEQUENCE</scope>
</reference>
<dbReference type="PROSITE" id="PS51274">
    <property type="entry name" value="GATASE_COBBQ"/>
    <property type="match status" value="1"/>
</dbReference>
<dbReference type="SUPFAM" id="SSF52317">
    <property type="entry name" value="Class I glutamine amidotransferase-like"/>
    <property type="match status" value="1"/>
</dbReference>
<feature type="domain" description="CobB/CobQ-like glutamine amidotransferase" evidence="2">
    <location>
        <begin position="9"/>
        <end position="208"/>
    </location>
</feature>
<dbReference type="PANTHER" id="PTHR21343:SF9">
    <property type="entry name" value="LIPID II ISOGLUTAMINYL SYNTHASE (GLUTAMINE-HYDROLYZING) SUBUNIT GATD"/>
    <property type="match status" value="1"/>
</dbReference>
<evidence type="ECO:0000313" key="6">
    <source>
        <dbReference type="EMBL" id="CAB5030898.1"/>
    </source>
</evidence>
<name>A0A6J7HSV0_9ZZZZ</name>
<dbReference type="CDD" id="cd01750">
    <property type="entry name" value="GATase1_CobQ"/>
    <property type="match status" value="1"/>
</dbReference>
<dbReference type="InterPro" id="IPR029062">
    <property type="entry name" value="Class_I_gatase-like"/>
</dbReference>
<dbReference type="EMBL" id="CAEZYK010000037">
    <property type="protein sequence ID" value="CAB4723220.1"/>
    <property type="molecule type" value="Genomic_DNA"/>
</dbReference>
<evidence type="ECO:0000313" key="4">
    <source>
        <dbReference type="EMBL" id="CAB4919330.1"/>
    </source>
</evidence>
<dbReference type="GO" id="GO:0004359">
    <property type="term" value="F:glutaminase activity"/>
    <property type="evidence" value="ECO:0007669"/>
    <property type="project" value="InterPro"/>
</dbReference>
<evidence type="ECO:0000259" key="2">
    <source>
        <dbReference type="Pfam" id="PF07685"/>
    </source>
</evidence>
<dbReference type="Pfam" id="PF07685">
    <property type="entry name" value="GATase_3"/>
    <property type="match status" value="1"/>
</dbReference>
<dbReference type="GO" id="GO:0071555">
    <property type="term" value="P:cell wall organization"/>
    <property type="evidence" value="ECO:0007669"/>
    <property type="project" value="InterPro"/>
</dbReference>
<dbReference type="PANTHER" id="PTHR21343">
    <property type="entry name" value="DETHIOBIOTIN SYNTHETASE"/>
    <property type="match status" value="1"/>
</dbReference>
<sequence>MNARESTLRIGLVYPEILGTYGDRGNALIIAQRAQRRGIAAEIIEIDAREPISSGLDFYLLGGGEDDSQHIAARSLQESRSALIEAHNTGAVIVAVCAGFQLLGHSYEAADGSLLEGIGLIDMITRAGANRSIGEVVIEAEPSPNWGTAGPPPLITGFENHGGRTQLGQGVIPLGQVKVGTGNGNGGDGVLGERLLGTYLHGPVLARNPVLADRVLSWVVGPLEEIDDSLERRLHDECLSRGSAQGVKRWWQNRMLARG</sequence>
<proteinExistence type="inferred from homology"/>
<dbReference type="InterPro" id="IPR033949">
    <property type="entry name" value="CobQ_GATase1"/>
</dbReference>
<organism evidence="4">
    <name type="scientific">freshwater metagenome</name>
    <dbReference type="NCBI Taxonomy" id="449393"/>
    <lineage>
        <taxon>unclassified sequences</taxon>
        <taxon>metagenomes</taxon>
        <taxon>ecological metagenomes</taxon>
    </lineage>
</organism>
<evidence type="ECO:0000313" key="5">
    <source>
        <dbReference type="EMBL" id="CAB4969398.1"/>
    </source>
</evidence>
<accession>A0A6J7HSV0</accession>
<dbReference type="HAMAP" id="MF_02213">
    <property type="entry name" value="Lipid_II_synth_GatD"/>
    <property type="match status" value="1"/>
</dbReference>
<protein>
    <submittedName>
        <fullName evidence="4">Unannotated protein</fullName>
    </submittedName>
</protein>
<dbReference type="InterPro" id="IPR011698">
    <property type="entry name" value="GATase_3"/>
</dbReference>
<dbReference type="GO" id="GO:0009236">
    <property type="term" value="P:cobalamin biosynthetic process"/>
    <property type="evidence" value="ECO:0007669"/>
    <property type="project" value="InterPro"/>
</dbReference>
<dbReference type="InterPro" id="IPR043702">
    <property type="entry name" value="Lipid_II_synth_GatD"/>
</dbReference>
<evidence type="ECO:0000256" key="1">
    <source>
        <dbReference type="ARBA" id="ARBA00022962"/>
    </source>
</evidence>
<dbReference type="AlphaFoldDB" id="A0A6J7HSV0"/>
<gene>
    <name evidence="3" type="ORF">UFOPK2683_00790</name>
    <name evidence="4" type="ORF">UFOPK3605_01573</name>
    <name evidence="5" type="ORF">UFOPK3897_00256</name>
    <name evidence="6" type="ORF">UFOPK4121_01357</name>
</gene>
<keyword evidence="1" id="KW-0315">Glutamine amidotransferase</keyword>
<dbReference type="EMBL" id="CAFBOF010000003">
    <property type="protein sequence ID" value="CAB4969398.1"/>
    <property type="molecule type" value="Genomic_DNA"/>
</dbReference>
<dbReference type="Gene3D" id="3.40.50.880">
    <property type="match status" value="1"/>
</dbReference>
<dbReference type="EMBL" id="CAFBPQ010000055">
    <property type="protein sequence ID" value="CAB5030898.1"/>
    <property type="molecule type" value="Genomic_DNA"/>
</dbReference>
<evidence type="ECO:0000313" key="3">
    <source>
        <dbReference type="EMBL" id="CAB4723220.1"/>
    </source>
</evidence>
<dbReference type="EMBL" id="CAFBMM010000130">
    <property type="protein sequence ID" value="CAB4919330.1"/>
    <property type="molecule type" value="Genomic_DNA"/>
</dbReference>